<dbReference type="Pfam" id="PF20993">
    <property type="entry name" value="CENPH"/>
    <property type="match status" value="1"/>
</dbReference>
<protein>
    <submittedName>
        <fullName evidence="2">Mcm16 protein</fullName>
    </submittedName>
</protein>
<name>A0AAV5S5N9_MAUHU</name>
<dbReference type="InterPro" id="IPR048744">
    <property type="entry name" value="MCM16"/>
</dbReference>
<organism evidence="2 3">
    <name type="scientific">Maudiozyma humilis</name>
    <name type="common">Sour dough yeast</name>
    <name type="synonym">Kazachstania humilis</name>
    <dbReference type="NCBI Taxonomy" id="51915"/>
    <lineage>
        <taxon>Eukaryota</taxon>
        <taxon>Fungi</taxon>
        <taxon>Dikarya</taxon>
        <taxon>Ascomycota</taxon>
        <taxon>Saccharomycotina</taxon>
        <taxon>Saccharomycetes</taxon>
        <taxon>Saccharomycetales</taxon>
        <taxon>Saccharomycetaceae</taxon>
        <taxon>Maudiozyma</taxon>
    </lineage>
</organism>
<accession>A0AAV5S5N9</accession>
<dbReference type="EMBL" id="BTGD01000025">
    <property type="protein sequence ID" value="GMM58967.1"/>
    <property type="molecule type" value="Genomic_DNA"/>
</dbReference>
<sequence length="203" mass="23051">MSISAEKLDHIRDLERRHVEIYYQLLETLDELYLVKETDGDIALDATQTSLLEMRRQMQFNVDKSVALAKTYERLNNMRKSGEGTTATHSEEDLLALSLEKELQEGETLNARVYSAYEENKELVRTLQEETAKYRALILRLQKLRPARGLAQSPNTLDSPSTGSTSLTTNAVREDTRITSENEVLEQLLTALRIHTGAGRPKT</sequence>
<evidence type="ECO:0000313" key="2">
    <source>
        <dbReference type="EMBL" id="GMM58967.1"/>
    </source>
</evidence>
<proteinExistence type="predicted"/>
<evidence type="ECO:0000256" key="1">
    <source>
        <dbReference type="SAM" id="MobiDB-lite"/>
    </source>
</evidence>
<comment type="caution">
    <text evidence="2">The sequence shown here is derived from an EMBL/GenBank/DDBJ whole genome shotgun (WGS) entry which is preliminary data.</text>
</comment>
<dbReference type="AlphaFoldDB" id="A0AAV5S5N9"/>
<reference evidence="2 3" key="1">
    <citation type="journal article" date="2023" name="Elife">
        <title>Identification of key yeast species and microbe-microbe interactions impacting larval growth of Drosophila in the wild.</title>
        <authorList>
            <person name="Mure A."/>
            <person name="Sugiura Y."/>
            <person name="Maeda R."/>
            <person name="Honda K."/>
            <person name="Sakurai N."/>
            <person name="Takahashi Y."/>
            <person name="Watada M."/>
            <person name="Katoh T."/>
            <person name="Gotoh A."/>
            <person name="Gotoh Y."/>
            <person name="Taniguchi I."/>
            <person name="Nakamura K."/>
            <person name="Hayashi T."/>
            <person name="Katayama T."/>
            <person name="Uemura T."/>
            <person name="Hattori Y."/>
        </authorList>
    </citation>
    <scope>NUCLEOTIDE SEQUENCE [LARGE SCALE GENOMIC DNA]</scope>
    <source>
        <strain evidence="2 3">KH-74</strain>
    </source>
</reference>
<feature type="region of interest" description="Disordered" evidence="1">
    <location>
        <begin position="150"/>
        <end position="172"/>
    </location>
</feature>
<gene>
    <name evidence="2" type="ORF">DAKH74_055840</name>
</gene>
<evidence type="ECO:0000313" key="3">
    <source>
        <dbReference type="Proteomes" id="UP001377567"/>
    </source>
</evidence>
<feature type="compositionally biased region" description="Polar residues" evidence="1">
    <location>
        <begin position="152"/>
        <end position="171"/>
    </location>
</feature>
<keyword evidence="3" id="KW-1185">Reference proteome</keyword>
<dbReference type="Proteomes" id="UP001377567">
    <property type="component" value="Unassembled WGS sequence"/>
</dbReference>